<dbReference type="EMBL" id="PEYD01000048">
    <property type="protein sequence ID" value="PIS39328.1"/>
    <property type="molecule type" value="Genomic_DNA"/>
</dbReference>
<dbReference type="PANTHER" id="PTHR43673:SF10">
    <property type="entry name" value="NADH DEHYDROGENASE_NAD(P)H NITROREDUCTASE XCC3605-RELATED"/>
    <property type="match status" value="1"/>
</dbReference>
<keyword evidence="2" id="KW-0560">Oxidoreductase</keyword>
<accession>A0A2H0YLG8</accession>
<comment type="similarity">
    <text evidence="1">Belongs to the nitroreductase family.</text>
</comment>
<evidence type="ECO:0000259" key="3">
    <source>
        <dbReference type="Pfam" id="PF00881"/>
    </source>
</evidence>
<dbReference type="PANTHER" id="PTHR43673">
    <property type="entry name" value="NAD(P)H NITROREDUCTASE YDGI-RELATED"/>
    <property type="match status" value="1"/>
</dbReference>
<evidence type="ECO:0000256" key="2">
    <source>
        <dbReference type="ARBA" id="ARBA00023002"/>
    </source>
</evidence>
<proteinExistence type="inferred from homology"/>
<feature type="domain" description="Nitroreductase" evidence="3">
    <location>
        <begin position="7"/>
        <end position="46"/>
    </location>
</feature>
<organism evidence="4 5">
    <name type="scientific">Candidatus Nealsonbacteria bacterium CG08_land_8_20_14_0_20_38_20</name>
    <dbReference type="NCBI Taxonomy" id="1974705"/>
    <lineage>
        <taxon>Bacteria</taxon>
        <taxon>Candidatus Nealsoniibacteriota</taxon>
    </lineage>
</organism>
<dbReference type="Proteomes" id="UP000230088">
    <property type="component" value="Unassembled WGS sequence"/>
</dbReference>
<dbReference type="InterPro" id="IPR029479">
    <property type="entry name" value="Nitroreductase"/>
</dbReference>
<evidence type="ECO:0000256" key="1">
    <source>
        <dbReference type="ARBA" id="ARBA00007118"/>
    </source>
</evidence>
<comment type="caution">
    <text evidence="4">The sequence shown here is derived from an EMBL/GenBank/DDBJ whole genome shotgun (WGS) entry which is preliminary data.</text>
</comment>
<dbReference type="Gene3D" id="3.40.109.10">
    <property type="entry name" value="NADH Oxidase"/>
    <property type="match status" value="1"/>
</dbReference>
<evidence type="ECO:0000313" key="5">
    <source>
        <dbReference type="Proteomes" id="UP000230088"/>
    </source>
</evidence>
<dbReference type="GO" id="GO:0016491">
    <property type="term" value="F:oxidoreductase activity"/>
    <property type="evidence" value="ECO:0007669"/>
    <property type="project" value="UniProtKB-KW"/>
</dbReference>
<dbReference type="InterPro" id="IPR000415">
    <property type="entry name" value="Nitroreductase-like"/>
</dbReference>
<sequence>MELLEIIKTRRSIRKFQSREIEKEKLAKLVEALIWAPSAGNLQARKF</sequence>
<dbReference type="SUPFAM" id="SSF55469">
    <property type="entry name" value="FMN-dependent nitroreductase-like"/>
    <property type="match status" value="1"/>
</dbReference>
<protein>
    <recommendedName>
        <fullName evidence="3">Nitroreductase domain-containing protein</fullName>
    </recommendedName>
</protein>
<gene>
    <name evidence="4" type="ORF">COT33_02595</name>
</gene>
<dbReference type="Pfam" id="PF00881">
    <property type="entry name" value="Nitroreductase"/>
    <property type="match status" value="1"/>
</dbReference>
<name>A0A2H0YLG8_9BACT</name>
<reference evidence="5" key="1">
    <citation type="submission" date="2017-09" db="EMBL/GenBank/DDBJ databases">
        <title>Depth-based differentiation of microbial function through sediment-hosted aquifers and enrichment of novel symbionts in the deep terrestrial subsurface.</title>
        <authorList>
            <person name="Probst A.J."/>
            <person name="Ladd B."/>
            <person name="Jarett J.K."/>
            <person name="Geller-Mcgrath D.E."/>
            <person name="Sieber C.M.K."/>
            <person name="Emerson J.B."/>
            <person name="Anantharaman K."/>
            <person name="Thomas B.C."/>
            <person name="Malmstrom R."/>
            <person name="Stieglmeier M."/>
            <person name="Klingl A."/>
            <person name="Woyke T."/>
            <person name="Ryan C.M."/>
            <person name="Banfield J.F."/>
        </authorList>
    </citation>
    <scope>NUCLEOTIDE SEQUENCE [LARGE SCALE GENOMIC DNA]</scope>
</reference>
<evidence type="ECO:0000313" key="4">
    <source>
        <dbReference type="EMBL" id="PIS39328.1"/>
    </source>
</evidence>
<dbReference type="AlphaFoldDB" id="A0A2H0YLG8"/>